<evidence type="ECO:0000256" key="4">
    <source>
        <dbReference type="ARBA" id="ARBA00048142"/>
    </source>
</evidence>
<evidence type="ECO:0000256" key="3">
    <source>
        <dbReference type="ARBA" id="ARBA00023027"/>
    </source>
</evidence>
<feature type="domain" description="Proline dehydrogenase" evidence="7">
    <location>
        <begin position="186"/>
        <end position="481"/>
    </location>
</feature>
<comment type="function">
    <text evidence="5">Oxidizes proline to glutamate for use as a carbon and nitrogen source.</text>
</comment>
<comment type="catalytic activity">
    <reaction evidence="5">
        <text>L-proline + a quinone = (S)-1-pyrroline-5-carboxylate + a quinol + H(+)</text>
        <dbReference type="Rhea" id="RHEA:23784"/>
        <dbReference type="ChEBI" id="CHEBI:15378"/>
        <dbReference type="ChEBI" id="CHEBI:17388"/>
        <dbReference type="ChEBI" id="CHEBI:24646"/>
        <dbReference type="ChEBI" id="CHEBI:60039"/>
        <dbReference type="ChEBI" id="CHEBI:132124"/>
        <dbReference type="EC" id="1.5.5.2"/>
    </reaction>
</comment>
<dbReference type="NCBIfam" id="NF008869">
    <property type="entry name" value="PRK11904.1"/>
    <property type="match status" value="1"/>
</dbReference>
<comment type="pathway">
    <text evidence="1 5">Amino-acid degradation; L-proline degradation into L-glutamate; L-glutamate from L-proline: step 2/2.</text>
</comment>
<organism evidence="9 10">
    <name type="scientific">Paraglaciecola mesophila</name>
    <dbReference type="NCBI Taxonomy" id="197222"/>
    <lineage>
        <taxon>Bacteria</taxon>
        <taxon>Pseudomonadati</taxon>
        <taxon>Pseudomonadota</taxon>
        <taxon>Gammaproteobacteria</taxon>
        <taxon>Alteromonadales</taxon>
        <taxon>Alteromonadaceae</taxon>
        <taxon>Paraglaciecola</taxon>
    </lineage>
</organism>
<dbReference type="GO" id="GO:0004657">
    <property type="term" value="F:proline dehydrogenase activity"/>
    <property type="evidence" value="ECO:0007669"/>
    <property type="project" value="UniProtKB-EC"/>
</dbReference>
<dbReference type="SUPFAM" id="SSF51730">
    <property type="entry name" value="FAD-linked oxidoreductase"/>
    <property type="match status" value="1"/>
</dbReference>
<evidence type="ECO:0000259" key="8">
    <source>
        <dbReference type="Pfam" id="PF14850"/>
    </source>
</evidence>
<feature type="domain" description="Aldehyde dehydrogenase" evidence="6">
    <location>
        <begin position="566"/>
        <end position="1016"/>
    </location>
</feature>
<dbReference type="Gene3D" id="3.20.20.220">
    <property type="match status" value="1"/>
</dbReference>
<keyword evidence="10" id="KW-1185">Reference proteome</keyword>
<protein>
    <recommendedName>
        <fullName evidence="5">Bifunctional protein PutA</fullName>
    </recommendedName>
    <domain>
        <recommendedName>
            <fullName evidence="5">Proline dehydrogenase</fullName>
            <ecNumber evidence="5">1.5.5.2</ecNumber>
        </recommendedName>
        <alternativeName>
            <fullName evidence="5">Proline oxidase</fullName>
        </alternativeName>
    </domain>
    <domain>
        <recommendedName>
            <fullName evidence="5">Delta-1-pyrroline-5-carboxylate dehydrogenase</fullName>
            <shortName evidence="5">P5C dehydrogenase</shortName>
            <ecNumber evidence="5">1.2.1.88</ecNumber>
        </recommendedName>
        <alternativeName>
            <fullName evidence="5">L-glutamate gamma-semialdehyde dehydrogenase</fullName>
        </alternativeName>
    </domain>
</protein>
<evidence type="ECO:0000256" key="2">
    <source>
        <dbReference type="ARBA" id="ARBA00023002"/>
    </source>
</evidence>
<dbReference type="RefSeq" id="WP_342881362.1">
    <property type="nucleotide sequence ID" value="NZ_JBBMQS010000004.1"/>
</dbReference>
<evidence type="ECO:0000313" key="9">
    <source>
        <dbReference type="EMBL" id="MEM5497275.1"/>
    </source>
</evidence>
<comment type="similarity">
    <text evidence="5">In the C-terminal section; belongs to the aldehyde dehydrogenase family.</text>
</comment>
<dbReference type="InterPro" id="IPR024082">
    <property type="entry name" value="PRODH_PutA_dom_II"/>
</dbReference>
<dbReference type="EC" id="1.5.5.2" evidence="5"/>
<dbReference type="Pfam" id="PF00171">
    <property type="entry name" value="Aldedh"/>
    <property type="match status" value="1"/>
</dbReference>
<name>A0ABU9STQ9_9ALTE</name>
<dbReference type="EMBL" id="JBBMQS010000004">
    <property type="protein sequence ID" value="MEM5497275.1"/>
    <property type="molecule type" value="Genomic_DNA"/>
</dbReference>
<keyword evidence="5" id="KW-0805">Transcription regulation</keyword>
<dbReference type="PROSITE" id="PS00070">
    <property type="entry name" value="ALDEHYDE_DEHYDR_CYS"/>
    <property type="match status" value="1"/>
</dbReference>
<dbReference type="PIRSF" id="PIRSF000197">
    <property type="entry name" value="Bifunct_PutA"/>
    <property type="match status" value="1"/>
</dbReference>
<evidence type="ECO:0000259" key="6">
    <source>
        <dbReference type="Pfam" id="PF00171"/>
    </source>
</evidence>
<comment type="caution">
    <text evidence="9">The sequence shown here is derived from an EMBL/GenBank/DDBJ whole genome shotgun (WGS) entry which is preliminary data.</text>
</comment>
<dbReference type="GO" id="GO:0003842">
    <property type="term" value="F:L-glutamate gamma-semialdehyde dehydrogenase activity"/>
    <property type="evidence" value="ECO:0007669"/>
    <property type="project" value="UniProtKB-EC"/>
</dbReference>
<dbReference type="CDD" id="cd07125">
    <property type="entry name" value="ALDH_PutA-P5CDH"/>
    <property type="match status" value="1"/>
</dbReference>
<dbReference type="EC" id="1.2.1.88" evidence="5"/>
<keyword evidence="2 5" id="KW-0560">Oxidoreductase</keyword>
<dbReference type="InterPro" id="IPR025703">
    <property type="entry name" value="Bifunct_PutA"/>
</dbReference>
<accession>A0ABU9STQ9</accession>
<evidence type="ECO:0000259" key="7">
    <source>
        <dbReference type="Pfam" id="PF01619"/>
    </source>
</evidence>
<comment type="pathway">
    <text evidence="5">Amino-acid degradation; L-proline degradation into L-glutamate; L-glutamate from L-proline: step 1/2.</text>
</comment>
<comment type="cofactor">
    <cofactor evidence="5">
        <name>FAD</name>
        <dbReference type="ChEBI" id="CHEBI:57692"/>
    </cofactor>
</comment>
<sequence>MLQANLPSIRQTIRTNTYLNEGESVEYMLNTNPLSEEARNNVHATALSFVEQCRANPDKQGLFDAFLQEYSLSSHEGVVLMCLAEALLRVPDSYTVDRLIAEKIHLGQWGEHIGNSEELLVNAASVGLSLTSKILGKEPGINEEPSSWFRKLIQRVGEPVVRGATLQAMKFMGQQYVLGRDIKEAAKRGRKGNVEGTRFSFDMLGEGARTYKDAKKYYEAYLSAIRSIGHSNDESDVNLADGISVKLSALHPRYEFSHHQLVIDELLPSVLSLALEAKKFNIGFTIDAEEAARLDIELDVFQALAFAPELANWNGLGFVLQAYQKRALFVVDWLVELAKASERTLMVRLVKGAYWDAEIKHAQEMGLSEFPVFTRKVHTDLSYQVCAGKLLDNRDCIYPQFATHNAYTVALILEMAGDDTSSFEFQRLHGMGDLLYGQIRETTGRELPLRVYAPVGVHKDLLPYLVRRLLENGANGSFVNQFLDGKIAASNLVQSVETTIGKAQGKRNTQIPLAQDIFNAFGEKRDNSRGIDLDDPLAFDTVAQQVSAFSDKKWQAGPIINGVMSTDNAYPLYSPAATDSVIGYCTDASAKDVDIAMNAASAAQPAWQSTPVNQRAQIMEKVADLLEAQTEELTALISFEAGRTLNDGISEVREAVDFCRYYALQVRHLVSDSPTQPKLKQGQGVFVCISPWNFPLAIFVGQIAAALVAGNTVLAKPAEQSPLIATQAIQLMHNAGVPTDVLHLLTGSGRELGPILMADERVAGVAFTGSTGTAQSIQKELIKRGTTLPPFIAETGGQNVMLVDSTALPEQVVDDVIQSAFLSAGQRCSALRVLYVQNDIADDLIDMLKGALDTLQIGQPWKLSTDLGPVIDANALTTLLEHCEKMSKEAKLVAKANEPKDVKGFYIRPHVFEIEHINVLEREVFGPILHIVRYNAKDLDRVLKDINDTGYGLTLGVHSRLKEFADKVYAETHVGNTYINRNMVGAVVGVNPFGGHGLSGTGFKAGGPHYLLRFTNLWAAETVVDEVPSEISETSTLSKDTQMSLRVAKAGQSTWQSLPITERIKLIENAFAGAQHLPAFSAMPAESQKQAARMFAQARHNFGEPITLPGPTGETNELSLHGRGVFLVVLQEGDEITNLVQAMGALLAGNSIVLIHLGKTPASASSVYKALESFVPMANVQCADLQKELMALLLNDGIAGVAGSNSPGLISALGARKGAIIPFVGSMSADYSLLRFATEKTKTDNVVATGGNAMLLNLKE</sequence>
<keyword evidence="5" id="KW-0285">Flavoprotein</keyword>
<dbReference type="InterPro" id="IPR016161">
    <property type="entry name" value="Ald_DH/histidinol_DH"/>
</dbReference>
<keyword evidence="5" id="KW-0804">Transcription</keyword>
<dbReference type="InterPro" id="IPR016163">
    <property type="entry name" value="Ald_DH_C"/>
</dbReference>
<dbReference type="Pfam" id="PF01619">
    <property type="entry name" value="Pro_dh"/>
    <property type="match status" value="1"/>
</dbReference>
<evidence type="ECO:0000256" key="5">
    <source>
        <dbReference type="PIRNR" id="PIRNR000197"/>
    </source>
</evidence>
<dbReference type="InterPro" id="IPR029041">
    <property type="entry name" value="FAD-linked_oxidoreductase-like"/>
</dbReference>
<dbReference type="SUPFAM" id="SSF81935">
    <property type="entry name" value="N-terminal domain of bifunctional PutA protein"/>
    <property type="match status" value="1"/>
</dbReference>
<keyword evidence="5" id="KW-0678">Repressor</keyword>
<dbReference type="InterPro" id="IPR002872">
    <property type="entry name" value="Proline_DH_dom"/>
</dbReference>
<dbReference type="PANTHER" id="PTHR42862:SF1">
    <property type="entry name" value="DELTA-1-PYRROLINE-5-CARBOXYLATE DEHYDROGENASE 2, ISOFORM A-RELATED"/>
    <property type="match status" value="1"/>
</dbReference>
<keyword evidence="5" id="KW-0642">Proline metabolism</keyword>
<dbReference type="Pfam" id="PF14850">
    <property type="entry name" value="Pro_dh-DNA_bdg"/>
    <property type="match status" value="1"/>
</dbReference>
<dbReference type="Proteomes" id="UP001461163">
    <property type="component" value="Unassembled WGS sequence"/>
</dbReference>
<dbReference type="InterPro" id="IPR050485">
    <property type="entry name" value="Proline_metab_enzyme"/>
</dbReference>
<dbReference type="SUPFAM" id="SSF53720">
    <property type="entry name" value="ALDH-like"/>
    <property type="match status" value="2"/>
</dbReference>
<comment type="similarity">
    <text evidence="5">In the N-terminal section; belongs to the proline dehydrogenase family.</text>
</comment>
<evidence type="ECO:0000256" key="1">
    <source>
        <dbReference type="ARBA" id="ARBA00004786"/>
    </source>
</evidence>
<keyword evidence="5" id="KW-0238">DNA-binding</keyword>
<dbReference type="InterPro" id="IPR016160">
    <property type="entry name" value="Ald_DH_CS_CYS"/>
</dbReference>
<dbReference type="NCBIfam" id="TIGR01238">
    <property type="entry name" value="D1pyr5carbox3"/>
    <property type="match status" value="1"/>
</dbReference>
<dbReference type="InterPro" id="IPR016162">
    <property type="entry name" value="Ald_DH_N"/>
</dbReference>
<feature type="domain" description="Proline dehydrogenase PutA" evidence="8">
    <location>
        <begin position="63"/>
        <end position="176"/>
    </location>
</feature>
<evidence type="ECO:0000313" key="10">
    <source>
        <dbReference type="Proteomes" id="UP001461163"/>
    </source>
</evidence>
<dbReference type="Gene3D" id="3.40.309.10">
    <property type="entry name" value="Aldehyde Dehydrogenase, Chain A, domain 2"/>
    <property type="match status" value="1"/>
</dbReference>
<reference evidence="9 10" key="1">
    <citation type="submission" date="2024-03" db="EMBL/GenBank/DDBJ databases">
        <title>Community enrichment and isolation of bacterial strains for fucoidan degradation.</title>
        <authorList>
            <person name="Sichert A."/>
        </authorList>
    </citation>
    <scope>NUCLEOTIDE SEQUENCE [LARGE SCALE GENOMIC DNA]</scope>
    <source>
        <strain evidence="9 10">AS12</strain>
    </source>
</reference>
<dbReference type="InterPro" id="IPR024089">
    <property type="entry name" value="PRODH_PutA_dom_I/II"/>
</dbReference>
<dbReference type="InterPro" id="IPR015590">
    <property type="entry name" value="Aldehyde_DH_dom"/>
</dbReference>
<dbReference type="PANTHER" id="PTHR42862">
    <property type="entry name" value="DELTA-1-PYRROLINE-5-CARBOXYLATE DEHYDROGENASE 1, ISOFORM A-RELATED"/>
    <property type="match status" value="1"/>
</dbReference>
<dbReference type="Gene3D" id="3.40.605.10">
    <property type="entry name" value="Aldehyde Dehydrogenase, Chain A, domain 1"/>
    <property type="match status" value="1"/>
</dbReference>
<keyword evidence="5" id="KW-0274">FAD</keyword>
<keyword evidence="3 5" id="KW-0520">NAD</keyword>
<dbReference type="InterPro" id="IPR005933">
    <property type="entry name" value="PutA_C"/>
</dbReference>
<proteinExistence type="inferred from homology"/>
<comment type="catalytic activity">
    <reaction evidence="4 5">
        <text>L-glutamate 5-semialdehyde + NAD(+) + H2O = L-glutamate + NADH + 2 H(+)</text>
        <dbReference type="Rhea" id="RHEA:30235"/>
        <dbReference type="ChEBI" id="CHEBI:15377"/>
        <dbReference type="ChEBI" id="CHEBI:15378"/>
        <dbReference type="ChEBI" id="CHEBI:29985"/>
        <dbReference type="ChEBI" id="CHEBI:57540"/>
        <dbReference type="ChEBI" id="CHEBI:57945"/>
        <dbReference type="ChEBI" id="CHEBI:58066"/>
        <dbReference type="EC" id="1.2.1.88"/>
    </reaction>
</comment>
<dbReference type="Gene3D" id="1.20.5.460">
    <property type="entry name" value="Single helix bin"/>
    <property type="match status" value="1"/>
</dbReference>
<gene>
    <name evidence="9" type="primary">putA</name>
    <name evidence="9" type="ORF">WNY77_07735</name>
</gene>